<organism evidence="1">
    <name type="scientific">uncultured Chloroflexia bacterium</name>
    <dbReference type="NCBI Taxonomy" id="1672391"/>
    <lineage>
        <taxon>Bacteria</taxon>
        <taxon>Bacillati</taxon>
        <taxon>Chloroflexota</taxon>
        <taxon>Chloroflexia</taxon>
        <taxon>environmental samples</taxon>
    </lineage>
</organism>
<reference evidence="1" key="1">
    <citation type="submission" date="2020-02" db="EMBL/GenBank/DDBJ databases">
        <authorList>
            <person name="Meier V. D."/>
        </authorList>
    </citation>
    <scope>NUCLEOTIDE SEQUENCE</scope>
    <source>
        <strain evidence="1">AVDCRST_MAG93</strain>
    </source>
</reference>
<dbReference type="AlphaFoldDB" id="A0A6J4K9F6"/>
<evidence type="ECO:0000313" key="1">
    <source>
        <dbReference type="EMBL" id="CAA9298859.1"/>
    </source>
</evidence>
<name>A0A6J4K9F6_9CHLR</name>
<sequence length="98" mass="11115">VAAASHNVTVNHGCFTDRGCNTIEMCVQQQGFTLPFKRGNNVAFRVLFRFQTKLAEACHHGRCHRILMLRGIINAGQRQKRLQQPVGIDHGFPNFLRI</sequence>
<proteinExistence type="predicted"/>
<gene>
    <name evidence="1" type="ORF">AVDCRST_MAG93-4457</name>
</gene>
<feature type="non-terminal residue" evidence="1">
    <location>
        <position position="98"/>
    </location>
</feature>
<feature type="non-terminal residue" evidence="1">
    <location>
        <position position="1"/>
    </location>
</feature>
<protein>
    <submittedName>
        <fullName evidence="1">Uncharacterized protein</fullName>
    </submittedName>
</protein>
<accession>A0A6J4K9F6</accession>
<dbReference type="EMBL" id="CADCTR010001497">
    <property type="protein sequence ID" value="CAA9298859.1"/>
    <property type="molecule type" value="Genomic_DNA"/>
</dbReference>